<dbReference type="SUPFAM" id="SSF52047">
    <property type="entry name" value="RNI-like"/>
    <property type="match status" value="1"/>
</dbReference>
<dbReference type="InterPro" id="IPR032675">
    <property type="entry name" value="LRR_dom_sf"/>
</dbReference>
<dbReference type="EMBL" id="JASNQZ010000003">
    <property type="protein sequence ID" value="KAL0959353.1"/>
    <property type="molecule type" value="Genomic_DNA"/>
</dbReference>
<feature type="compositionally biased region" description="Acidic residues" evidence="1">
    <location>
        <begin position="346"/>
        <end position="356"/>
    </location>
</feature>
<evidence type="ECO:0000313" key="3">
    <source>
        <dbReference type="Proteomes" id="UP001556367"/>
    </source>
</evidence>
<evidence type="ECO:0000256" key="1">
    <source>
        <dbReference type="SAM" id="MobiDB-lite"/>
    </source>
</evidence>
<comment type="caution">
    <text evidence="2">The sequence shown here is derived from an EMBL/GenBank/DDBJ whole genome shotgun (WGS) entry which is preliminary data.</text>
</comment>
<sequence>MSSLRSFTINCTFVPPSLLLRAILDSPSITQLSIHDTPMNSDMLEYLRAGVTIESLSLTHVGQAVRVGEGYFLPKFGKIEYFVCEYRQYFQERVYTAADAARSLIQTLSPSLRYLDVSGSLCAFPYLANPLCIWERLQTLVLTGTPHPAFHLKAELADVVGAMPVLTELRVLFSPRQSNESLIPILPTSPSGKTVLGATSAVFSRLKSLAMSNTCNIKGVLVHTPSLERLAICALFNHPRVPTALNVGDVNGLLDDIREGGFGARLRHLRVMIEYGVSKELCQRVAELCPNLLDLEIEQCGYQAAGGDDSESSLGYADALAGLTRIQQLRVGIPFRRQEASADGQSDSDSDEEQDQGGEAWRIERRNGAQVFAARFPALQSIGFEHRGPIYPGSHRYVDEWLDFEVLREPEGVELVEAERSWYNYPETWRRSPILADNEA</sequence>
<protein>
    <submittedName>
        <fullName evidence="2">Uncharacterized protein</fullName>
    </submittedName>
</protein>
<dbReference type="Proteomes" id="UP001556367">
    <property type="component" value="Unassembled WGS sequence"/>
</dbReference>
<proteinExistence type="predicted"/>
<accession>A0ABR3JW54</accession>
<dbReference type="Gene3D" id="3.80.10.10">
    <property type="entry name" value="Ribonuclease Inhibitor"/>
    <property type="match status" value="1"/>
</dbReference>
<gene>
    <name evidence="2" type="ORF">HGRIS_014610</name>
</gene>
<feature type="region of interest" description="Disordered" evidence="1">
    <location>
        <begin position="338"/>
        <end position="359"/>
    </location>
</feature>
<evidence type="ECO:0000313" key="2">
    <source>
        <dbReference type="EMBL" id="KAL0959353.1"/>
    </source>
</evidence>
<reference evidence="3" key="1">
    <citation type="submission" date="2024-06" db="EMBL/GenBank/DDBJ databases">
        <title>Multi-omics analyses provide insights into the biosynthesis of the anticancer antibiotic pleurotin in Hohenbuehelia grisea.</title>
        <authorList>
            <person name="Weaver J.A."/>
            <person name="Alberti F."/>
        </authorList>
    </citation>
    <scope>NUCLEOTIDE SEQUENCE [LARGE SCALE GENOMIC DNA]</scope>
    <source>
        <strain evidence="3">T-177</strain>
    </source>
</reference>
<keyword evidence="3" id="KW-1185">Reference proteome</keyword>
<name>A0ABR3JW54_9AGAR</name>
<organism evidence="2 3">
    <name type="scientific">Hohenbuehelia grisea</name>
    <dbReference type="NCBI Taxonomy" id="104357"/>
    <lineage>
        <taxon>Eukaryota</taxon>
        <taxon>Fungi</taxon>
        <taxon>Dikarya</taxon>
        <taxon>Basidiomycota</taxon>
        <taxon>Agaricomycotina</taxon>
        <taxon>Agaricomycetes</taxon>
        <taxon>Agaricomycetidae</taxon>
        <taxon>Agaricales</taxon>
        <taxon>Pleurotineae</taxon>
        <taxon>Pleurotaceae</taxon>
        <taxon>Hohenbuehelia</taxon>
    </lineage>
</organism>